<sequence>MEPVPLVAVTLVFQSRSEFAELRHVVSAVSLFLDASVELSLDVACKFGSLALLDRIWNYNEVYSLNFTEENGPSWTLWDFLRTDPLYRQNQFRKAMIEAVWNNDVAIVPWLASKFPGATVEMGVVDRAASSGSLEMLQVLYDQNTEDLGLNVQWEGNFLAAGARSRSIEVMEWLHAHVPSDPAQQSTALEAAVCSGSIAIAKWMLAHGATWTRNLPTLRSAHFVAENSGSIEMLQWLDEQGQLDGLRGLVIKAAGSGFADTVRWLLDRGVKNSEEEAEFRVETRFAIHSAASNGYLSLAKYLQSRAFIPVDSESRTSQRVQDQQRLQAFAIDFGFWDTAMISSQTMLKASKKGYLDVVQWLYTEFGDDPDIDLFSRGLTDSLAMDSAASNGHLSVLQYVHEVQLAMKSKKRKRDDTQGRTIPECSIKAMDGAARNGHLPVVQWLHNNRSEGCSVEAMNGAASNGHLEVVEWLFTNRSEGCTTFAMDSAAENGHLDVVKYLHSKNIMGSKNVMNCAADSGHLELVKWLHYNNRRLDD</sequence>
<dbReference type="Pfam" id="PF12796">
    <property type="entry name" value="Ank_2"/>
    <property type="match status" value="2"/>
</dbReference>
<proteinExistence type="predicted"/>
<dbReference type="InterPro" id="IPR002110">
    <property type="entry name" value="Ankyrin_rpt"/>
</dbReference>
<dbReference type="InterPro" id="IPR036770">
    <property type="entry name" value="Ankyrin_rpt-contain_sf"/>
</dbReference>
<dbReference type="SUPFAM" id="SSF140860">
    <property type="entry name" value="Pseudo ankyrin repeat-like"/>
    <property type="match status" value="1"/>
</dbReference>
<protein>
    <submittedName>
        <fullName evidence="1">Ankyrin repeat protein</fullName>
    </submittedName>
</protein>
<keyword evidence="2" id="KW-1185">Reference proteome</keyword>
<comment type="caution">
    <text evidence="1">The sequence shown here is derived from an EMBL/GenBank/DDBJ whole genome shotgun (WGS) entry which is preliminary data.</text>
</comment>
<evidence type="ECO:0000313" key="2">
    <source>
        <dbReference type="Proteomes" id="UP001259832"/>
    </source>
</evidence>
<dbReference type="PANTHER" id="PTHR46586:SF3">
    <property type="entry name" value="ANKYRIN REPEAT-CONTAINING PROTEIN"/>
    <property type="match status" value="1"/>
</dbReference>
<dbReference type="SUPFAM" id="SSF48403">
    <property type="entry name" value="Ankyrin repeat"/>
    <property type="match status" value="1"/>
</dbReference>
<dbReference type="SMART" id="SM00248">
    <property type="entry name" value="ANK"/>
    <property type="match status" value="4"/>
</dbReference>
<name>A0AAD9GMV2_9STRA</name>
<reference evidence="1" key="1">
    <citation type="submission" date="2023-08" db="EMBL/GenBank/DDBJ databases">
        <title>Reference Genome Resource for the Citrus Pathogen Phytophthora citrophthora.</title>
        <authorList>
            <person name="Moller H."/>
            <person name="Coetzee B."/>
            <person name="Rose L.J."/>
            <person name="Van Niekerk J.M."/>
        </authorList>
    </citation>
    <scope>NUCLEOTIDE SEQUENCE</scope>
    <source>
        <strain evidence="1">STE-U-9442</strain>
    </source>
</reference>
<dbReference type="PANTHER" id="PTHR46586">
    <property type="entry name" value="ANKYRIN REPEAT-CONTAINING PROTEIN"/>
    <property type="match status" value="1"/>
</dbReference>
<dbReference type="Gene3D" id="1.25.40.20">
    <property type="entry name" value="Ankyrin repeat-containing domain"/>
    <property type="match status" value="3"/>
</dbReference>
<dbReference type="Proteomes" id="UP001259832">
    <property type="component" value="Unassembled WGS sequence"/>
</dbReference>
<accession>A0AAD9GMV2</accession>
<organism evidence="1 2">
    <name type="scientific">Phytophthora citrophthora</name>
    <dbReference type="NCBI Taxonomy" id="4793"/>
    <lineage>
        <taxon>Eukaryota</taxon>
        <taxon>Sar</taxon>
        <taxon>Stramenopiles</taxon>
        <taxon>Oomycota</taxon>
        <taxon>Peronosporomycetes</taxon>
        <taxon>Peronosporales</taxon>
        <taxon>Peronosporaceae</taxon>
        <taxon>Phytophthora</taxon>
    </lineage>
</organism>
<dbReference type="AlphaFoldDB" id="A0AAD9GMV2"/>
<gene>
    <name evidence="1" type="ORF">P3T76_007719</name>
</gene>
<dbReference type="EMBL" id="JASMQC010000013">
    <property type="protein sequence ID" value="KAK1941013.1"/>
    <property type="molecule type" value="Genomic_DNA"/>
</dbReference>
<dbReference type="InterPro" id="IPR052050">
    <property type="entry name" value="SecEffector_AnkRepeat"/>
</dbReference>
<evidence type="ECO:0000313" key="1">
    <source>
        <dbReference type="EMBL" id="KAK1941013.1"/>
    </source>
</evidence>